<organism evidence="8 9">
    <name type="scientific">Paroceanicella profunda</name>
    <dbReference type="NCBI Taxonomy" id="2579971"/>
    <lineage>
        <taxon>Bacteria</taxon>
        <taxon>Pseudomonadati</taxon>
        <taxon>Pseudomonadota</taxon>
        <taxon>Alphaproteobacteria</taxon>
        <taxon>Rhodobacterales</taxon>
        <taxon>Paracoccaceae</taxon>
        <taxon>Paroceanicella</taxon>
    </lineage>
</organism>
<feature type="transmembrane region" description="Helical" evidence="7">
    <location>
        <begin position="63"/>
        <end position="80"/>
    </location>
</feature>
<gene>
    <name evidence="8" type="ORF">FDP22_17100</name>
</gene>
<feature type="transmembrane region" description="Helical" evidence="7">
    <location>
        <begin position="166"/>
        <end position="183"/>
    </location>
</feature>
<dbReference type="GO" id="GO:0005886">
    <property type="term" value="C:plasma membrane"/>
    <property type="evidence" value="ECO:0007669"/>
    <property type="project" value="UniProtKB-SubCell"/>
</dbReference>
<dbReference type="PANTHER" id="PTHR30482:SF20">
    <property type="entry name" value="HIGH-AFFINITY BRANCHED-CHAIN AMINO ACID TRANSPORT SYSTEM PERMEASE PROTEIN LIVM"/>
    <property type="match status" value="1"/>
</dbReference>
<comment type="subcellular location">
    <subcellularLocation>
        <location evidence="1">Cell membrane</location>
        <topology evidence="1">Multi-pass membrane protein</topology>
    </subcellularLocation>
</comment>
<dbReference type="KEGG" id="ppru:FDP22_17100"/>
<keyword evidence="9" id="KW-1185">Reference proteome</keyword>
<proteinExistence type="predicted"/>
<reference evidence="8 9" key="1">
    <citation type="submission" date="2019-06" db="EMBL/GenBank/DDBJ databases">
        <title>Genome sequence of Rhodobacteraceae bacterium D4M1.</title>
        <authorList>
            <person name="Cao J."/>
        </authorList>
    </citation>
    <scope>NUCLEOTIDE SEQUENCE [LARGE SCALE GENOMIC DNA]</scope>
    <source>
        <strain evidence="8 9">D4M1</strain>
    </source>
</reference>
<keyword evidence="2" id="KW-1003">Cell membrane</keyword>
<evidence type="ECO:0000256" key="3">
    <source>
        <dbReference type="ARBA" id="ARBA00022692"/>
    </source>
</evidence>
<dbReference type="PANTHER" id="PTHR30482">
    <property type="entry name" value="HIGH-AFFINITY BRANCHED-CHAIN AMINO ACID TRANSPORT SYSTEM PERMEASE"/>
    <property type="match status" value="1"/>
</dbReference>
<feature type="compositionally biased region" description="Low complexity" evidence="6">
    <location>
        <begin position="1"/>
        <end position="49"/>
    </location>
</feature>
<keyword evidence="5 7" id="KW-0472">Membrane</keyword>
<evidence type="ECO:0000256" key="7">
    <source>
        <dbReference type="SAM" id="Phobius"/>
    </source>
</evidence>
<accession>A0A5B8FIK2</accession>
<dbReference type="InterPro" id="IPR001851">
    <property type="entry name" value="ABC_transp_permease"/>
</dbReference>
<feature type="transmembrane region" description="Helical" evidence="7">
    <location>
        <begin position="140"/>
        <end position="159"/>
    </location>
</feature>
<dbReference type="RefSeq" id="WP_138576014.1">
    <property type="nucleotide sequence ID" value="NZ_CP040818.1"/>
</dbReference>
<keyword evidence="3 7" id="KW-0812">Transmembrane</keyword>
<sequence length="380" mass="39528">MTDTPAPGADAPTPGAAASAASGHTARSAAASPATASPGAASAAQAAPAPDAPSPRRGIATDLLVGALLLALAIAAPFLIDSRYVLGQIVLALFWASVAAQWNLLFGYAGVFSLAQMALFAVGGYGTAMLAQYFDLSIWLSIPLGALIAVVFSVIVGLACLRLQGVYVALLTLAIAQVLYLLIVTDTACFRMEGTSCRQFTGGATGFARFGDFGMRQLLRGDWMMGNYAIVLCGFLLTMVMSWGIIHSPMGLAFKALRDNPAYAVARGINRFHTQLLVFALSAFFTGLTGGLYAAHFQAVGPGLFSLSQLLFVIAIAVVGGVGTFWGPVVGAIVLMLADEFMREAGEFRTLGLGLIIAAATVLLPRGLVGKASDLFRRRP</sequence>
<evidence type="ECO:0000256" key="2">
    <source>
        <dbReference type="ARBA" id="ARBA00022475"/>
    </source>
</evidence>
<protein>
    <submittedName>
        <fullName evidence="8">Branched-chain amino acid ABC transporter permease</fullName>
    </submittedName>
</protein>
<evidence type="ECO:0000256" key="6">
    <source>
        <dbReference type="SAM" id="MobiDB-lite"/>
    </source>
</evidence>
<feature type="transmembrane region" description="Helical" evidence="7">
    <location>
        <begin position="310"/>
        <end position="338"/>
    </location>
</feature>
<name>A0A5B8FIK2_9RHOB</name>
<dbReference type="CDD" id="cd06581">
    <property type="entry name" value="TM_PBP1_LivM_like"/>
    <property type="match status" value="1"/>
</dbReference>
<dbReference type="AlphaFoldDB" id="A0A5B8FIK2"/>
<evidence type="ECO:0000256" key="4">
    <source>
        <dbReference type="ARBA" id="ARBA00022989"/>
    </source>
</evidence>
<dbReference type="EMBL" id="CP040818">
    <property type="protein sequence ID" value="QDL93347.1"/>
    <property type="molecule type" value="Genomic_DNA"/>
</dbReference>
<evidence type="ECO:0000313" key="9">
    <source>
        <dbReference type="Proteomes" id="UP000305888"/>
    </source>
</evidence>
<dbReference type="Proteomes" id="UP000305888">
    <property type="component" value="Chromosome"/>
</dbReference>
<dbReference type="GO" id="GO:0015658">
    <property type="term" value="F:branched-chain amino acid transmembrane transporter activity"/>
    <property type="evidence" value="ECO:0007669"/>
    <property type="project" value="InterPro"/>
</dbReference>
<keyword evidence="4 7" id="KW-1133">Transmembrane helix</keyword>
<dbReference type="Pfam" id="PF02653">
    <property type="entry name" value="BPD_transp_2"/>
    <property type="match status" value="1"/>
</dbReference>
<evidence type="ECO:0000256" key="1">
    <source>
        <dbReference type="ARBA" id="ARBA00004651"/>
    </source>
</evidence>
<dbReference type="InterPro" id="IPR043428">
    <property type="entry name" value="LivM-like"/>
</dbReference>
<evidence type="ECO:0000313" key="8">
    <source>
        <dbReference type="EMBL" id="QDL93347.1"/>
    </source>
</evidence>
<dbReference type="OrthoDB" id="9810505at2"/>
<feature type="region of interest" description="Disordered" evidence="6">
    <location>
        <begin position="1"/>
        <end position="54"/>
    </location>
</feature>
<feature type="transmembrane region" description="Helical" evidence="7">
    <location>
        <begin position="276"/>
        <end position="298"/>
    </location>
</feature>
<feature type="transmembrane region" description="Helical" evidence="7">
    <location>
        <begin position="350"/>
        <end position="369"/>
    </location>
</feature>
<evidence type="ECO:0000256" key="5">
    <source>
        <dbReference type="ARBA" id="ARBA00023136"/>
    </source>
</evidence>
<feature type="transmembrane region" description="Helical" evidence="7">
    <location>
        <begin position="225"/>
        <end position="246"/>
    </location>
</feature>